<dbReference type="PANTHER" id="PTHR31580">
    <property type="entry name" value="FILAMENT-LIKE PLANT PROTEIN 4"/>
    <property type="match status" value="1"/>
</dbReference>
<keyword evidence="6" id="KW-1185">Reference proteome</keyword>
<feature type="coiled-coil region" evidence="3">
    <location>
        <begin position="71"/>
        <end position="112"/>
    </location>
</feature>
<dbReference type="PANTHER" id="PTHR31580:SF8">
    <property type="entry name" value="FILAMENT-LIKE PROTEIN (DUF869)"/>
    <property type="match status" value="1"/>
</dbReference>
<dbReference type="Proteomes" id="UP000249390">
    <property type="component" value="Unassembled WGS sequence"/>
</dbReference>
<feature type="region of interest" description="Disordered" evidence="4">
    <location>
        <begin position="1"/>
        <end position="26"/>
    </location>
</feature>
<feature type="compositionally biased region" description="Basic and acidic residues" evidence="4">
    <location>
        <begin position="12"/>
        <end position="26"/>
    </location>
</feature>
<proteinExistence type="inferred from homology"/>
<dbReference type="AlphaFoldDB" id="A0A328D1L9"/>
<organism evidence="5 6">
    <name type="scientific">Cuscuta australis</name>
    <dbReference type="NCBI Taxonomy" id="267555"/>
    <lineage>
        <taxon>Eukaryota</taxon>
        <taxon>Viridiplantae</taxon>
        <taxon>Streptophyta</taxon>
        <taxon>Embryophyta</taxon>
        <taxon>Tracheophyta</taxon>
        <taxon>Spermatophyta</taxon>
        <taxon>Magnoliopsida</taxon>
        <taxon>eudicotyledons</taxon>
        <taxon>Gunneridae</taxon>
        <taxon>Pentapetalae</taxon>
        <taxon>asterids</taxon>
        <taxon>lamiids</taxon>
        <taxon>Solanales</taxon>
        <taxon>Convolvulaceae</taxon>
        <taxon>Cuscuteae</taxon>
        <taxon>Cuscuta</taxon>
        <taxon>Cuscuta subgen. Grammica</taxon>
        <taxon>Cuscuta sect. Cleistogrammica</taxon>
    </lineage>
</organism>
<evidence type="ECO:0000256" key="4">
    <source>
        <dbReference type="SAM" id="MobiDB-lite"/>
    </source>
</evidence>
<gene>
    <name evidence="5" type="ORF">DM860_003200</name>
</gene>
<dbReference type="EMBL" id="NQVE01000200">
    <property type="protein sequence ID" value="RAL39667.1"/>
    <property type="molecule type" value="Genomic_DNA"/>
</dbReference>
<accession>A0A328D1L9</accession>
<name>A0A328D1L9_9ASTE</name>
<evidence type="ECO:0000313" key="5">
    <source>
        <dbReference type="EMBL" id="RAL39667.1"/>
    </source>
</evidence>
<evidence type="ECO:0000256" key="3">
    <source>
        <dbReference type="SAM" id="Coils"/>
    </source>
</evidence>
<dbReference type="InterPro" id="IPR008587">
    <property type="entry name" value="FPP_plant"/>
</dbReference>
<evidence type="ECO:0000256" key="2">
    <source>
        <dbReference type="ARBA" id="ARBA00023054"/>
    </source>
</evidence>
<reference evidence="5 6" key="1">
    <citation type="submission" date="2018-06" db="EMBL/GenBank/DDBJ databases">
        <title>The Genome of Cuscuta australis (Dodder) Provides Insight into the Evolution of Plant Parasitism.</title>
        <authorList>
            <person name="Liu H."/>
        </authorList>
    </citation>
    <scope>NUCLEOTIDE SEQUENCE [LARGE SCALE GENOMIC DNA]</scope>
    <source>
        <strain evidence="6">cv. Yunnan</strain>
        <tissue evidence="5">Vines</tissue>
    </source>
</reference>
<feature type="coiled-coil region" evidence="3">
    <location>
        <begin position="263"/>
        <end position="360"/>
    </location>
</feature>
<protein>
    <submittedName>
        <fullName evidence="5">Uncharacterized protein</fullName>
    </submittedName>
</protein>
<sequence>MDQKSWLWRNNKSPEKRTVADDKSGFHVKDNGEEVQLLQNEKEIVLEETVRSLKEKLASVLDECNAKDELVAKLTNIAEEAVADHKKAEAEIKCLKEEAEEAAKQRQAANGRLAHLNIALKDCMQNLTFTREGIMEQRVRDAAMRTSRDVEKAHKTLEEILGETDKKAVNLTIGNLHLEKEFRSQNKQLKIMRLEAEIQRLRVLVRKRMPKQSRTVLENLKKEESRDSGLETNFEQARIGVSEMRLMDDFVEMEKLVVLTSPKEDLRAENEDLRAELNEARSSKKDLEARLQLEMDKNEALNESNRIMEDVIENQKWVNEDLDTQLNVTKAKLNESLQKMSSLEVELEEKIRLFEELEGTCLELQLQLESNHINKILDEGLQRECQKTILTLSTPGEEPTTVDPCASNNKTVMRRASLRDQMLFEDEAKDAVEIPAADKRSFLQPDNGCNAICTFKSTPLGAYRGLKHRGGIWFLRKLFLRRKKRCEKRTSHAFTVKHGK</sequence>
<keyword evidence="2 3" id="KW-0175">Coiled coil</keyword>
<comment type="similarity">
    <text evidence="1">Belongs to the FPP family.</text>
</comment>
<comment type="caution">
    <text evidence="5">The sequence shown here is derived from an EMBL/GenBank/DDBJ whole genome shotgun (WGS) entry which is preliminary data.</text>
</comment>
<evidence type="ECO:0000256" key="1">
    <source>
        <dbReference type="ARBA" id="ARBA00005921"/>
    </source>
</evidence>
<dbReference type="Pfam" id="PF05911">
    <property type="entry name" value="FPP"/>
    <property type="match status" value="2"/>
</dbReference>
<evidence type="ECO:0000313" key="6">
    <source>
        <dbReference type="Proteomes" id="UP000249390"/>
    </source>
</evidence>